<dbReference type="InterPro" id="IPR003607">
    <property type="entry name" value="HD/PDEase_dom"/>
</dbReference>
<dbReference type="SMART" id="SM00471">
    <property type="entry name" value="HDc"/>
    <property type="match status" value="1"/>
</dbReference>
<dbReference type="Pfam" id="PF13487">
    <property type="entry name" value="HD_5"/>
    <property type="match status" value="1"/>
</dbReference>
<sequence>MEGLTHLLACIQDISGGSYSNDIMELTTDKYSPYVREVAESVGMMMVKIEAREFALEQANEDLKQNIVDTVKAAARGLSLRDKYTRGHGERVGQYAKRLALRAGFCEDDVWTLRLAGILHDIGKIGFSDRLFFNEDIHVDDDMLAEIRRHPEAGFSMLKGLKFLGPAVEFVRGHHERLDGTGYPNGLQGDEISKGARILSIADVFDAITTSRTYQDAMGLDKAFPILRKLAGPSLDPELVEIFIKEIQEGGLEVVEDDYSDCLDDIEIN</sequence>
<evidence type="ECO:0000313" key="2">
    <source>
        <dbReference type="EMBL" id="SDK58609.1"/>
    </source>
</evidence>
<proteinExistence type="predicted"/>
<dbReference type="CDD" id="cd00077">
    <property type="entry name" value="HDc"/>
    <property type="match status" value="1"/>
</dbReference>
<dbReference type="STRING" id="246191.SAMN05660337_0900"/>
<dbReference type="AlphaFoldDB" id="A0A1G9D3W4"/>
<dbReference type="EMBL" id="FNGA01000001">
    <property type="protein sequence ID" value="SDK58609.1"/>
    <property type="molecule type" value="Genomic_DNA"/>
</dbReference>
<organism evidence="2 3">
    <name type="scientific">Maridesulfovibrio ferrireducens</name>
    <dbReference type="NCBI Taxonomy" id="246191"/>
    <lineage>
        <taxon>Bacteria</taxon>
        <taxon>Pseudomonadati</taxon>
        <taxon>Thermodesulfobacteriota</taxon>
        <taxon>Desulfovibrionia</taxon>
        <taxon>Desulfovibrionales</taxon>
        <taxon>Desulfovibrionaceae</taxon>
        <taxon>Maridesulfovibrio</taxon>
    </lineage>
</organism>
<accession>A0A1G9D3W4</accession>
<feature type="domain" description="HD-GYP" evidence="1">
    <location>
        <begin position="63"/>
        <end position="259"/>
    </location>
</feature>
<evidence type="ECO:0000259" key="1">
    <source>
        <dbReference type="PROSITE" id="PS51832"/>
    </source>
</evidence>
<keyword evidence="3" id="KW-1185">Reference proteome</keyword>
<protein>
    <submittedName>
        <fullName evidence="2">HD domain-containing protein</fullName>
    </submittedName>
</protein>
<dbReference type="RefSeq" id="WP_092158605.1">
    <property type="nucleotide sequence ID" value="NZ_FNGA01000001.1"/>
</dbReference>
<dbReference type="InterPro" id="IPR037522">
    <property type="entry name" value="HD_GYP_dom"/>
</dbReference>
<dbReference type="PANTHER" id="PTHR43155">
    <property type="entry name" value="CYCLIC DI-GMP PHOSPHODIESTERASE PA4108-RELATED"/>
    <property type="match status" value="1"/>
</dbReference>
<reference evidence="3" key="1">
    <citation type="submission" date="2016-10" db="EMBL/GenBank/DDBJ databases">
        <authorList>
            <person name="Varghese N."/>
            <person name="Submissions S."/>
        </authorList>
    </citation>
    <scope>NUCLEOTIDE SEQUENCE [LARGE SCALE GENOMIC DNA]</scope>
    <source>
        <strain evidence="3">DSM 16995</strain>
    </source>
</reference>
<dbReference type="PROSITE" id="PS51832">
    <property type="entry name" value="HD_GYP"/>
    <property type="match status" value="1"/>
</dbReference>
<gene>
    <name evidence="2" type="ORF">SAMN05660337_0900</name>
</gene>
<name>A0A1G9D3W4_9BACT</name>
<evidence type="ECO:0000313" key="3">
    <source>
        <dbReference type="Proteomes" id="UP000199053"/>
    </source>
</evidence>
<dbReference type="Proteomes" id="UP000199053">
    <property type="component" value="Unassembled WGS sequence"/>
</dbReference>
<dbReference type="PANTHER" id="PTHR43155:SF2">
    <property type="entry name" value="CYCLIC DI-GMP PHOSPHODIESTERASE PA4108"/>
    <property type="match status" value="1"/>
</dbReference>
<dbReference type="Gene3D" id="1.10.3210.10">
    <property type="entry name" value="Hypothetical protein af1432"/>
    <property type="match status" value="1"/>
</dbReference>
<dbReference type="SUPFAM" id="SSF109604">
    <property type="entry name" value="HD-domain/PDEase-like"/>
    <property type="match status" value="1"/>
</dbReference>
<dbReference type="OrthoDB" id="9769359at2"/>